<dbReference type="Gene3D" id="3.40.50.850">
    <property type="entry name" value="Isochorismatase-like"/>
    <property type="match status" value="1"/>
</dbReference>
<dbReference type="SUPFAM" id="SSF52499">
    <property type="entry name" value="Isochorismatase-like hydrolases"/>
    <property type="match status" value="1"/>
</dbReference>
<dbReference type="InParanoid" id="A0A3G9J6D7"/>
<dbReference type="AlphaFoldDB" id="A0A3G9J6D7"/>
<dbReference type="PANTHER" id="PTHR43540:SF6">
    <property type="entry name" value="ISOCHORISMATASE-LIKE DOMAIN-CONTAINING PROTEIN"/>
    <property type="match status" value="1"/>
</dbReference>
<dbReference type="CDD" id="cd00431">
    <property type="entry name" value="cysteine_hydrolases"/>
    <property type="match status" value="1"/>
</dbReference>
<dbReference type="InterPro" id="IPR050272">
    <property type="entry name" value="Isochorismatase-like_hydrls"/>
</dbReference>
<evidence type="ECO:0000313" key="4">
    <source>
        <dbReference type="EMBL" id="BBH26747.1"/>
    </source>
</evidence>
<evidence type="ECO:0000256" key="1">
    <source>
        <dbReference type="ARBA" id="ARBA00006336"/>
    </source>
</evidence>
<reference evidence="4 5" key="1">
    <citation type="submission" date="2018-11" db="EMBL/GenBank/DDBJ databases">
        <title>Novel Erysipelotrichaceae bacterium isolated from small intestine of a swine.</title>
        <authorList>
            <person name="Kim J.S."/>
            <person name="Choe H."/>
            <person name="Lee Y.R."/>
            <person name="Kim K.M."/>
            <person name="Park D.S."/>
        </authorList>
    </citation>
    <scope>NUCLEOTIDE SEQUENCE [LARGE SCALE GENOMIC DNA]</scope>
    <source>
        <strain evidence="4 5">SG0102</strain>
    </source>
</reference>
<organism evidence="4 5">
    <name type="scientific">Intestinibaculum porci</name>
    <dbReference type="NCBI Taxonomy" id="2487118"/>
    <lineage>
        <taxon>Bacteria</taxon>
        <taxon>Bacillati</taxon>
        <taxon>Bacillota</taxon>
        <taxon>Erysipelotrichia</taxon>
        <taxon>Erysipelotrichales</taxon>
        <taxon>Erysipelotrichaceae</taxon>
        <taxon>Intestinibaculum</taxon>
    </lineage>
</organism>
<dbReference type="EMBL" id="AP019309">
    <property type="protein sequence ID" value="BBH26747.1"/>
    <property type="molecule type" value="Genomic_DNA"/>
</dbReference>
<evidence type="ECO:0000313" key="5">
    <source>
        <dbReference type="Proteomes" id="UP000268059"/>
    </source>
</evidence>
<keyword evidence="2" id="KW-0378">Hydrolase</keyword>
<accession>A0A3G9J6D7</accession>
<dbReference type="RefSeq" id="WP_179951165.1">
    <property type="nucleotide sequence ID" value="NZ_AP019309.1"/>
</dbReference>
<proteinExistence type="inferred from homology"/>
<dbReference type="Proteomes" id="UP000268059">
    <property type="component" value="Chromosome"/>
</dbReference>
<dbReference type="PANTHER" id="PTHR43540">
    <property type="entry name" value="PEROXYUREIDOACRYLATE/UREIDOACRYLATE AMIDOHYDROLASE-RELATED"/>
    <property type="match status" value="1"/>
</dbReference>
<dbReference type="InterPro" id="IPR036380">
    <property type="entry name" value="Isochorismatase-like_sf"/>
</dbReference>
<sequence>MKTLVIIDMQNDFVDGALGTKEAEAMVPHLLEKVKTFDGDLIFTKDTHPQNYAETQEGHLLPVAHCIKGTKGWKLIPELAKIAAERHAPIFEKPTFGSVDLVKELKKRYDAGQLESVEFVGLCTDICVISNALLTKAEMPELPIYCDESCCAGVSVEKHQAAIEVMKSCQVMMKGDNHE</sequence>
<protein>
    <submittedName>
        <fullName evidence="4">Amidase</fullName>
    </submittedName>
</protein>
<gene>
    <name evidence="4" type="ORF">SG0102_16810</name>
</gene>
<dbReference type="KEGG" id="ebm:SG0102_16810"/>
<dbReference type="FunCoup" id="A0A3G9J6D7">
    <property type="interactions" value="30"/>
</dbReference>
<evidence type="ECO:0000259" key="3">
    <source>
        <dbReference type="Pfam" id="PF00857"/>
    </source>
</evidence>
<feature type="domain" description="Isochorismatase-like" evidence="3">
    <location>
        <begin position="3"/>
        <end position="169"/>
    </location>
</feature>
<name>A0A3G9J6D7_9FIRM</name>
<evidence type="ECO:0000256" key="2">
    <source>
        <dbReference type="ARBA" id="ARBA00022801"/>
    </source>
</evidence>
<dbReference type="GO" id="GO:0016787">
    <property type="term" value="F:hydrolase activity"/>
    <property type="evidence" value="ECO:0007669"/>
    <property type="project" value="UniProtKB-KW"/>
</dbReference>
<comment type="similarity">
    <text evidence="1">Belongs to the isochorismatase family.</text>
</comment>
<dbReference type="Pfam" id="PF00857">
    <property type="entry name" value="Isochorismatase"/>
    <property type="match status" value="1"/>
</dbReference>
<keyword evidence="5" id="KW-1185">Reference proteome</keyword>
<dbReference type="InterPro" id="IPR000868">
    <property type="entry name" value="Isochorismatase-like_dom"/>
</dbReference>